<evidence type="ECO:0000256" key="7">
    <source>
        <dbReference type="SAM" id="Phobius"/>
    </source>
</evidence>
<evidence type="ECO:0000256" key="1">
    <source>
        <dbReference type="ARBA" id="ARBA00004651"/>
    </source>
</evidence>
<comment type="caution">
    <text evidence="10">The sequence shown here is derived from an EMBL/GenBank/DDBJ whole genome shotgun (WGS) entry which is preliminary data.</text>
</comment>
<gene>
    <name evidence="10" type="ORF">VK792_09675</name>
</gene>
<dbReference type="SMART" id="SM00382">
    <property type="entry name" value="AAA"/>
    <property type="match status" value="1"/>
</dbReference>
<dbReference type="PROSITE" id="PS50929">
    <property type="entry name" value="ABC_TM1F"/>
    <property type="match status" value="1"/>
</dbReference>
<dbReference type="PANTHER" id="PTHR24221">
    <property type="entry name" value="ATP-BINDING CASSETTE SUB-FAMILY B"/>
    <property type="match status" value="1"/>
</dbReference>
<keyword evidence="4 10" id="KW-0067">ATP-binding</keyword>
<dbReference type="InterPro" id="IPR003593">
    <property type="entry name" value="AAA+_ATPase"/>
</dbReference>
<dbReference type="InterPro" id="IPR039421">
    <property type="entry name" value="Type_1_exporter"/>
</dbReference>
<dbReference type="Gene3D" id="1.20.1560.10">
    <property type="entry name" value="ABC transporter type 1, transmembrane domain"/>
    <property type="match status" value="1"/>
</dbReference>
<protein>
    <submittedName>
        <fullName evidence="10">ATP-binding cassette domain-containing protein</fullName>
    </submittedName>
</protein>
<dbReference type="GO" id="GO:0005524">
    <property type="term" value="F:ATP binding"/>
    <property type="evidence" value="ECO:0007669"/>
    <property type="project" value="UniProtKB-KW"/>
</dbReference>
<keyword evidence="11" id="KW-1185">Reference proteome</keyword>
<feature type="domain" description="ABC transporter" evidence="8">
    <location>
        <begin position="318"/>
        <end position="547"/>
    </location>
</feature>
<feature type="transmembrane region" description="Helical" evidence="7">
    <location>
        <begin position="25"/>
        <end position="48"/>
    </location>
</feature>
<evidence type="ECO:0000313" key="10">
    <source>
        <dbReference type="EMBL" id="MEC3861552.1"/>
    </source>
</evidence>
<dbReference type="PANTHER" id="PTHR24221:SF261">
    <property type="entry name" value="GLUTATHIONE_L-CYSTEINE TRANSPORT SYSTEM ATP-BINDING_PERMEASE PROTEIN CYDD"/>
    <property type="match status" value="1"/>
</dbReference>
<evidence type="ECO:0000313" key="11">
    <source>
        <dbReference type="Proteomes" id="UP001348149"/>
    </source>
</evidence>
<dbReference type="SUPFAM" id="SSF90123">
    <property type="entry name" value="ABC transporter transmembrane region"/>
    <property type="match status" value="1"/>
</dbReference>
<feature type="transmembrane region" description="Helical" evidence="7">
    <location>
        <begin position="54"/>
        <end position="73"/>
    </location>
</feature>
<dbReference type="InterPro" id="IPR003439">
    <property type="entry name" value="ABC_transporter-like_ATP-bd"/>
</dbReference>
<reference evidence="10 11" key="1">
    <citation type="submission" date="2024-01" db="EMBL/GenBank/DDBJ databases">
        <title>Mesobacterium rodlantinim sp. nov., isolated from shallow sea hydrothermal systems off Kueishantao Island.</title>
        <authorList>
            <person name="Su Z."/>
            <person name="Tang K."/>
        </authorList>
    </citation>
    <scope>NUCLEOTIDE SEQUENCE [LARGE SCALE GENOMIC DNA]</scope>
    <source>
        <strain evidence="10 11">TK19101</strain>
    </source>
</reference>
<feature type="domain" description="ABC transmembrane type-1" evidence="9">
    <location>
        <begin position="22"/>
        <end position="307"/>
    </location>
</feature>
<dbReference type="Pfam" id="PF00664">
    <property type="entry name" value="ABC_membrane"/>
    <property type="match status" value="1"/>
</dbReference>
<sequence>MSSPSPLNRLVPAGAKPHLRRAATLAALSGAVWPLQALAIAWSVAVWADPDVSGPLWALAIAFGCLGILRAMLDRLGARAAFRAADLTLTDCRQRLMDRETRTLARRGGSADLAALLTQKTALLVPYLSRYRPAMSRVMLVPPLILILSFYVSWAVGLVLLVAGPLIPVFMALVGMAAKEASERQMIEIGDINRLLIDRISALPDLRLLNATDRSVIDFEARAEGLRARTMAVLRVAFLSSTVLELFSAIGVAMVAVYVGFTLLGEITFGYWATPLTLGEGVFVLLLAPEFFQPLRDLASAWHDRAAAQAVAQEIDDLASRDVVAILGTGAQTPPLAGPATISVRGLSVRRDEQRIDYPDFELAAGGSLAIWGGSGTGKSTLLDVLAGVLPASAGHVIVAGQPLTDDTADAWRARLGHVPQSVHFRDVSLRAFLDPAARGDDLAPALQAAKAEGIVAALPDGLETRLGETGAGVSGGEARRLLLARAFYSQADVILADEPTADLDATTADQVIDALCTLARSGRTVVAVTHDPRLRDALGAVLELEGRI</sequence>
<dbReference type="InterPro" id="IPR017871">
    <property type="entry name" value="ABC_transporter-like_CS"/>
</dbReference>
<name>A0ABU6HHH3_9RHOB</name>
<evidence type="ECO:0000256" key="4">
    <source>
        <dbReference type="ARBA" id="ARBA00022840"/>
    </source>
</evidence>
<evidence type="ECO:0000256" key="3">
    <source>
        <dbReference type="ARBA" id="ARBA00022741"/>
    </source>
</evidence>
<dbReference type="PROSITE" id="PS50893">
    <property type="entry name" value="ABC_TRANSPORTER_2"/>
    <property type="match status" value="1"/>
</dbReference>
<evidence type="ECO:0000259" key="9">
    <source>
        <dbReference type="PROSITE" id="PS50929"/>
    </source>
</evidence>
<evidence type="ECO:0000256" key="6">
    <source>
        <dbReference type="ARBA" id="ARBA00023136"/>
    </source>
</evidence>
<keyword evidence="6 7" id="KW-0472">Membrane</keyword>
<evidence type="ECO:0000259" key="8">
    <source>
        <dbReference type="PROSITE" id="PS50893"/>
    </source>
</evidence>
<evidence type="ECO:0000256" key="2">
    <source>
        <dbReference type="ARBA" id="ARBA00022692"/>
    </source>
</evidence>
<keyword evidence="2 7" id="KW-0812">Transmembrane</keyword>
<feature type="transmembrane region" description="Helical" evidence="7">
    <location>
        <begin position="158"/>
        <end position="178"/>
    </location>
</feature>
<dbReference type="Gene3D" id="3.40.50.300">
    <property type="entry name" value="P-loop containing nucleotide triphosphate hydrolases"/>
    <property type="match status" value="1"/>
</dbReference>
<accession>A0ABU6HHH3</accession>
<feature type="transmembrane region" description="Helical" evidence="7">
    <location>
        <begin position="134"/>
        <end position="152"/>
    </location>
</feature>
<dbReference type="CDD" id="cd18584">
    <property type="entry name" value="ABC_6TM_AarD_CydD"/>
    <property type="match status" value="1"/>
</dbReference>
<keyword evidence="5 7" id="KW-1133">Transmembrane helix</keyword>
<organism evidence="10 11">
    <name type="scientific">Mesobacterium hydrothermale</name>
    <dbReference type="NCBI Taxonomy" id="3111907"/>
    <lineage>
        <taxon>Bacteria</taxon>
        <taxon>Pseudomonadati</taxon>
        <taxon>Pseudomonadota</taxon>
        <taxon>Alphaproteobacteria</taxon>
        <taxon>Rhodobacterales</taxon>
        <taxon>Roseobacteraceae</taxon>
        <taxon>Mesobacterium</taxon>
    </lineage>
</organism>
<dbReference type="Proteomes" id="UP001348149">
    <property type="component" value="Unassembled WGS sequence"/>
</dbReference>
<dbReference type="InterPro" id="IPR027417">
    <property type="entry name" value="P-loop_NTPase"/>
</dbReference>
<dbReference type="InterPro" id="IPR011527">
    <property type="entry name" value="ABC1_TM_dom"/>
</dbReference>
<comment type="subcellular location">
    <subcellularLocation>
        <location evidence="1">Cell membrane</location>
        <topology evidence="1">Multi-pass membrane protein</topology>
    </subcellularLocation>
</comment>
<dbReference type="Pfam" id="PF00005">
    <property type="entry name" value="ABC_tran"/>
    <property type="match status" value="1"/>
</dbReference>
<dbReference type="RefSeq" id="WP_326297271.1">
    <property type="nucleotide sequence ID" value="NZ_JAYLLH010000011.1"/>
</dbReference>
<evidence type="ECO:0000256" key="5">
    <source>
        <dbReference type="ARBA" id="ARBA00022989"/>
    </source>
</evidence>
<keyword evidence="3" id="KW-0547">Nucleotide-binding</keyword>
<dbReference type="SUPFAM" id="SSF52540">
    <property type="entry name" value="P-loop containing nucleoside triphosphate hydrolases"/>
    <property type="match status" value="1"/>
</dbReference>
<proteinExistence type="predicted"/>
<dbReference type="PROSITE" id="PS00211">
    <property type="entry name" value="ABC_TRANSPORTER_1"/>
    <property type="match status" value="1"/>
</dbReference>
<feature type="transmembrane region" description="Helical" evidence="7">
    <location>
        <begin position="236"/>
        <end position="263"/>
    </location>
</feature>
<dbReference type="InterPro" id="IPR036640">
    <property type="entry name" value="ABC1_TM_sf"/>
</dbReference>
<dbReference type="EMBL" id="JAYLLH010000011">
    <property type="protein sequence ID" value="MEC3861552.1"/>
    <property type="molecule type" value="Genomic_DNA"/>
</dbReference>